<reference evidence="1" key="1">
    <citation type="submission" date="2020-08" db="EMBL/GenBank/DDBJ databases">
        <title>Genome public.</title>
        <authorList>
            <person name="Liu C."/>
            <person name="Sun Q."/>
        </authorList>
    </citation>
    <scope>NUCLEOTIDE SEQUENCE</scope>
    <source>
        <strain evidence="1">BX21</strain>
    </source>
</reference>
<evidence type="ECO:0000313" key="1">
    <source>
        <dbReference type="EMBL" id="MBC8588103.1"/>
    </source>
</evidence>
<dbReference type="Proteomes" id="UP000601171">
    <property type="component" value="Unassembled WGS sequence"/>
</dbReference>
<sequence length="224" mass="24613">MAYEPTIWKDRAVEKPKTYTIQDNGDGTVTLIPMPGIVTEEGTPVNANNLNKLEQGLKSHEADYAAHWNKIDEVILSADAVQVDLNMPSDYDEFRIICSNLKGTHASLNGALILKINQNGVVKGYKSTSAGGNSAITQFKMDDVLASPSYTKNSRVNLLVFNSKDNLGTFVDCVTSIGALQTFNKYYALSNSYEKISTITLLSEPSYIPIVAGATFEIWGRKYE</sequence>
<gene>
    <name evidence="1" type="ORF">H8707_07615</name>
</gene>
<proteinExistence type="predicted"/>
<accession>A0A926IKX2</accession>
<dbReference type="AlphaFoldDB" id="A0A926IKX2"/>
<dbReference type="RefSeq" id="WP_262429557.1">
    <property type="nucleotide sequence ID" value="NZ_JACRTG010000018.1"/>
</dbReference>
<name>A0A926IKX2_9FIRM</name>
<organism evidence="1 2">
    <name type="scientific">Paratissierella segnis</name>
    <dbReference type="NCBI Taxonomy" id="2763679"/>
    <lineage>
        <taxon>Bacteria</taxon>
        <taxon>Bacillati</taxon>
        <taxon>Bacillota</taxon>
        <taxon>Tissierellia</taxon>
        <taxon>Tissierellales</taxon>
        <taxon>Tissierellaceae</taxon>
        <taxon>Paratissierella</taxon>
    </lineage>
</organism>
<protein>
    <submittedName>
        <fullName evidence="1">Uncharacterized protein</fullName>
    </submittedName>
</protein>
<comment type="caution">
    <text evidence="1">The sequence shown here is derived from an EMBL/GenBank/DDBJ whole genome shotgun (WGS) entry which is preliminary data.</text>
</comment>
<keyword evidence="2" id="KW-1185">Reference proteome</keyword>
<evidence type="ECO:0000313" key="2">
    <source>
        <dbReference type="Proteomes" id="UP000601171"/>
    </source>
</evidence>
<dbReference type="EMBL" id="JACRTG010000018">
    <property type="protein sequence ID" value="MBC8588103.1"/>
    <property type="molecule type" value="Genomic_DNA"/>
</dbReference>